<organism evidence="8 9">
    <name type="scientific">Actinomadura darangshiensis</name>
    <dbReference type="NCBI Taxonomy" id="705336"/>
    <lineage>
        <taxon>Bacteria</taxon>
        <taxon>Bacillati</taxon>
        <taxon>Actinomycetota</taxon>
        <taxon>Actinomycetes</taxon>
        <taxon>Streptosporangiales</taxon>
        <taxon>Thermomonosporaceae</taxon>
        <taxon>Actinomadura</taxon>
    </lineage>
</organism>
<sequence length="461" mass="49112">MTEGRAPGLDLHLDVRRGGGVGRALEEALREAVRSGRFAAGTRLPGSRSLAADLGVARGTVVQVYAQLTAEGWLTGTRGSGTRVADVGTVAADPRPEQRPRRPGGGIDLRPGRPDLSSFPRTVWASAVRRALASADPRAWDYEEGGGSAALRSAIAGYVARTRGVRAGADAVVVTAGFAHGLAILGRALRDMGIGCAATEDPGLPRHRDLLRAAGLDVAPLQVGPEGADPADLTARTGTVLLTPAHQFPCGVVLTPDRRTAFTEWARRRDGYLVEDDYDAEFRYGRQPVGAMQALAPDRVVFAGSASKSLAPGMRLGWLVVPPALRGPVLTAQAQLGAAVPAVDQLAFADLLERGDYDRHIRRARLVYRRRRAELADRLRRPLEGVAAGLHALLPVASAEEERRLVDTGRYAGVRLHGLHNDGYWHEPAPERRAALVIGYATPPPHAWTQALAALSDLTNT</sequence>
<dbReference type="Proteomes" id="UP000295578">
    <property type="component" value="Unassembled WGS sequence"/>
</dbReference>
<protein>
    <submittedName>
        <fullName evidence="8">PLP-dependent aminotransferase family protein</fullName>
    </submittedName>
</protein>
<dbReference type="OrthoDB" id="594134at2"/>
<dbReference type="SUPFAM" id="SSF46785">
    <property type="entry name" value="Winged helix' DNA-binding domain"/>
    <property type="match status" value="1"/>
</dbReference>
<keyword evidence="3" id="KW-0805">Transcription regulation</keyword>
<dbReference type="InterPro" id="IPR036388">
    <property type="entry name" value="WH-like_DNA-bd_sf"/>
</dbReference>
<evidence type="ECO:0000259" key="7">
    <source>
        <dbReference type="PROSITE" id="PS50949"/>
    </source>
</evidence>
<comment type="caution">
    <text evidence="8">The sequence shown here is derived from an EMBL/GenBank/DDBJ whole genome shotgun (WGS) entry which is preliminary data.</text>
</comment>
<evidence type="ECO:0000256" key="2">
    <source>
        <dbReference type="ARBA" id="ARBA00022898"/>
    </source>
</evidence>
<reference evidence="8 9" key="1">
    <citation type="submission" date="2019-03" db="EMBL/GenBank/DDBJ databases">
        <title>Draft genome sequences of novel Actinobacteria.</title>
        <authorList>
            <person name="Sahin N."/>
            <person name="Ay H."/>
            <person name="Saygin H."/>
        </authorList>
    </citation>
    <scope>NUCLEOTIDE SEQUENCE [LARGE SCALE GENOMIC DNA]</scope>
    <source>
        <strain evidence="8 9">DSM 45941</strain>
    </source>
</reference>
<proteinExistence type="inferred from homology"/>
<dbReference type="EMBL" id="SMKY01000183">
    <property type="protein sequence ID" value="TDD73613.1"/>
    <property type="molecule type" value="Genomic_DNA"/>
</dbReference>
<dbReference type="SUPFAM" id="SSF53383">
    <property type="entry name" value="PLP-dependent transferases"/>
    <property type="match status" value="1"/>
</dbReference>
<dbReference type="SMART" id="SM00345">
    <property type="entry name" value="HTH_GNTR"/>
    <property type="match status" value="1"/>
</dbReference>
<comment type="similarity">
    <text evidence="1">In the C-terminal section; belongs to the class-I pyridoxal-phosphate-dependent aminotransferase family.</text>
</comment>
<dbReference type="GO" id="GO:0003677">
    <property type="term" value="F:DNA binding"/>
    <property type="evidence" value="ECO:0007669"/>
    <property type="project" value="UniProtKB-KW"/>
</dbReference>
<keyword evidence="8" id="KW-0808">Transferase</keyword>
<dbReference type="InterPro" id="IPR000524">
    <property type="entry name" value="Tscrpt_reg_HTH_GntR"/>
</dbReference>
<evidence type="ECO:0000313" key="8">
    <source>
        <dbReference type="EMBL" id="TDD73613.1"/>
    </source>
</evidence>
<evidence type="ECO:0000256" key="1">
    <source>
        <dbReference type="ARBA" id="ARBA00005384"/>
    </source>
</evidence>
<dbReference type="InterPro" id="IPR051446">
    <property type="entry name" value="HTH_trans_reg/aminotransferase"/>
</dbReference>
<dbReference type="GO" id="GO:0008483">
    <property type="term" value="F:transaminase activity"/>
    <property type="evidence" value="ECO:0007669"/>
    <property type="project" value="UniProtKB-KW"/>
</dbReference>
<keyword evidence="9" id="KW-1185">Reference proteome</keyword>
<dbReference type="InterPro" id="IPR015421">
    <property type="entry name" value="PyrdxlP-dep_Trfase_major"/>
</dbReference>
<dbReference type="InterPro" id="IPR004839">
    <property type="entry name" value="Aminotransferase_I/II_large"/>
</dbReference>
<evidence type="ECO:0000256" key="3">
    <source>
        <dbReference type="ARBA" id="ARBA00023015"/>
    </source>
</evidence>
<dbReference type="CDD" id="cd00609">
    <property type="entry name" value="AAT_like"/>
    <property type="match status" value="1"/>
</dbReference>
<dbReference type="InterPro" id="IPR015424">
    <property type="entry name" value="PyrdxlP-dep_Trfase"/>
</dbReference>
<evidence type="ECO:0000256" key="5">
    <source>
        <dbReference type="ARBA" id="ARBA00023163"/>
    </source>
</evidence>
<evidence type="ECO:0000313" key="9">
    <source>
        <dbReference type="Proteomes" id="UP000295578"/>
    </source>
</evidence>
<dbReference type="PANTHER" id="PTHR46577:SF1">
    <property type="entry name" value="HTH-TYPE TRANSCRIPTIONAL REGULATORY PROTEIN GABR"/>
    <property type="match status" value="1"/>
</dbReference>
<dbReference type="PROSITE" id="PS50949">
    <property type="entry name" value="HTH_GNTR"/>
    <property type="match status" value="1"/>
</dbReference>
<dbReference type="Pfam" id="PF00155">
    <property type="entry name" value="Aminotran_1_2"/>
    <property type="match status" value="1"/>
</dbReference>
<name>A0A4R5ALX3_9ACTN</name>
<dbReference type="GO" id="GO:0030170">
    <property type="term" value="F:pyridoxal phosphate binding"/>
    <property type="evidence" value="ECO:0007669"/>
    <property type="project" value="InterPro"/>
</dbReference>
<dbReference type="Pfam" id="PF00392">
    <property type="entry name" value="GntR"/>
    <property type="match status" value="1"/>
</dbReference>
<dbReference type="Gene3D" id="3.40.640.10">
    <property type="entry name" value="Type I PLP-dependent aspartate aminotransferase-like (Major domain)"/>
    <property type="match status" value="1"/>
</dbReference>
<dbReference type="GO" id="GO:0003700">
    <property type="term" value="F:DNA-binding transcription factor activity"/>
    <property type="evidence" value="ECO:0007669"/>
    <property type="project" value="InterPro"/>
</dbReference>
<dbReference type="PANTHER" id="PTHR46577">
    <property type="entry name" value="HTH-TYPE TRANSCRIPTIONAL REGULATORY PROTEIN GABR"/>
    <property type="match status" value="1"/>
</dbReference>
<accession>A0A4R5ALX3</accession>
<keyword evidence="5" id="KW-0804">Transcription</keyword>
<gene>
    <name evidence="8" type="ORF">E1293_30865</name>
</gene>
<keyword evidence="4" id="KW-0238">DNA-binding</keyword>
<keyword evidence="8" id="KW-0032">Aminotransferase</keyword>
<dbReference type="AlphaFoldDB" id="A0A4R5ALX3"/>
<feature type="domain" description="HTH gntR-type" evidence="7">
    <location>
        <begin position="19"/>
        <end position="87"/>
    </location>
</feature>
<dbReference type="CDD" id="cd07377">
    <property type="entry name" value="WHTH_GntR"/>
    <property type="match status" value="1"/>
</dbReference>
<feature type="region of interest" description="Disordered" evidence="6">
    <location>
        <begin position="89"/>
        <end position="114"/>
    </location>
</feature>
<dbReference type="Gene3D" id="1.10.10.10">
    <property type="entry name" value="Winged helix-like DNA-binding domain superfamily/Winged helix DNA-binding domain"/>
    <property type="match status" value="1"/>
</dbReference>
<evidence type="ECO:0000256" key="6">
    <source>
        <dbReference type="SAM" id="MobiDB-lite"/>
    </source>
</evidence>
<keyword evidence="2" id="KW-0663">Pyridoxal phosphate</keyword>
<evidence type="ECO:0000256" key="4">
    <source>
        <dbReference type="ARBA" id="ARBA00023125"/>
    </source>
</evidence>
<dbReference type="InterPro" id="IPR036390">
    <property type="entry name" value="WH_DNA-bd_sf"/>
</dbReference>